<name>M2XH14_DOTSN</name>
<sequence>MVTPPCQENQIVPRQPAVRSQDIGPRDRASGASFRLAPEVRNLVFQQYIHPIVYDIALHDFQRARCNQPQAVPTSSSTEWRQAFYKCCIFRVQGQRSVSRQPLSWAIWSQSLDEAGEMVCRLRRL</sequence>
<reference evidence="2" key="1">
    <citation type="journal article" date="2012" name="PLoS Genet.">
        <title>The genomes of the fungal plant pathogens Cladosporium fulvum and Dothistroma septosporum reveal adaptation to different hosts and lifestyles but also signatures of common ancestry.</title>
        <authorList>
            <person name="de Wit P.J.G.M."/>
            <person name="van der Burgt A."/>
            <person name="Oekmen B."/>
            <person name="Stergiopoulos I."/>
            <person name="Abd-Elsalam K.A."/>
            <person name="Aerts A.L."/>
            <person name="Bahkali A.H."/>
            <person name="Beenen H.G."/>
            <person name="Chettri P."/>
            <person name="Cox M.P."/>
            <person name="Datema E."/>
            <person name="de Vries R.P."/>
            <person name="Dhillon B."/>
            <person name="Ganley A.R."/>
            <person name="Griffiths S.A."/>
            <person name="Guo Y."/>
            <person name="Hamelin R.C."/>
            <person name="Henrissat B."/>
            <person name="Kabir M.S."/>
            <person name="Jashni M.K."/>
            <person name="Kema G."/>
            <person name="Klaubauf S."/>
            <person name="Lapidus A."/>
            <person name="Levasseur A."/>
            <person name="Lindquist E."/>
            <person name="Mehrabi R."/>
            <person name="Ohm R.A."/>
            <person name="Owen T.J."/>
            <person name="Salamov A."/>
            <person name="Schwelm A."/>
            <person name="Schijlen E."/>
            <person name="Sun H."/>
            <person name="van den Burg H.A."/>
            <person name="van Ham R.C.H.J."/>
            <person name="Zhang S."/>
            <person name="Goodwin S.B."/>
            <person name="Grigoriev I.V."/>
            <person name="Collemare J."/>
            <person name="Bradshaw R.E."/>
        </authorList>
    </citation>
    <scope>NUCLEOTIDE SEQUENCE [LARGE SCALE GENOMIC DNA]</scope>
    <source>
        <strain evidence="2">NZE10 / CBS 128990</strain>
    </source>
</reference>
<gene>
    <name evidence="1" type="ORF">DOTSEDRAFT_75488</name>
</gene>
<reference evidence="1 2" key="2">
    <citation type="journal article" date="2012" name="PLoS Pathog.">
        <title>Diverse lifestyles and strategies of plant pathogenesis encoded in the genomes of eighteen Dothideomycetes fungi.</title>
        <authorList>
            <person name="Ohm R.A."/>
            <person name="Feau N."/>
            <person name="Henrissat B."/>
            <person name="Schoch C.L."/>
            <person name="Horwitz B.A."/>
            <person name="Barry K.W."/>
            <person name="Condon B.J."/>
            <person name="Copeland A.C."/>
            <person name="Dhillon B."/>
            <person name="Glaser F."/>
            <person name="Hesse C.N."/>
            <person name="Kosti I."/>
            <person name="LaButti K."/>
            <person name="Lindquist E.A."/>
            <person name="Lucas S."/>
            <person name="Salamov A.A."/>
            <person name="Bradshaw R.E."/>
            <person name="Ciuffetti L."/>
            <person name="Hamelin R.C."/>
            <person name="Kema G.H.J."/>
            <person name="Lawrence C."/>
            <person name="Scott J.A."/>
            <person name="Spatafora J.W."/>
            <person name="Turgeon B.G."/>
            <person name="de Wit P.J.G.M."/>
            <person name="Zhong S."/>
            <person name="Goodwin S.B."/>
            <person name="Grigoriev I.V."/>
        </authorList>
    </citation>
    <scope>NUCLEOTIDE SEQUENCE [LARGE SCALE GENOMIC DNA]</scope>
    <source>
        <strain evidence="2">NZE10 / CBS 128990</strain>
    </source>
</reference>
<dbReference type="EMBL" id="KB446546">
    <property type="protein sequence ID" value="EME38762.1"/>
    <property type="molecule type" value="Genomic_DNA"/>
</dbReference>
<accession>M2XH14</accession>
<dbReference type="HOGENOM" id="CLU_1992578_0_0_1"/>
<evidence type="ECO:0000313" key="2">
    <source>
        <dbReference type="Proteomes" id="UP000016933"/>
    </source>
</evidence>
<protein>
    <submittedName>
        <fullName evidence="1">Uncharacterized protein</fullName>
    </submittedName>
</protein>
<evidence type="ECO:0000313" key="1">
    <source>
        <dbReference type="EMBL" id="EME38762.1"/>
    </source>
</evidence>
<keyword evidence="2" id="KW-1185">Reference proteome</keyword>
<proteinExistence type="predicted"/>
<dbReference type="Proteomes" id="UP000016933">
    <property type="component" value="Unassembled WGS sequence"/>
</dbReference>
<organism evidence="1 2">
    <name type="scientific">Dothistroma septosporum (strain NZE10 / CBS 128990)</name>
    <name type="common">Red band needle blight fungus</name>
    <name type="synonym">Mycosphaerella pini</name>
    <dbReference type="NCBI Taxonomy" id="675120"/>
    <lineage>
        <taxon>Eukaryota</taxon>
        <taxon>Fungi</taxon>
        <taxon>Dikarya</taxon>
        <taxon>Ascomycota</taxon>
        <taxon>Pezizomycotina</taxon>
        <taxon>Dothideomycetes</taxon>
        <taxon>Dothideomycetidae</taxon>
        <taxon>Mycosphaerellales</taxon>
        <taxon>Mycosphaerellaceae</taxon>
        <taxon>Dothistroma</taxon>
    </lineage>
</organism>
<dbReference type="AlphaFoldDB" id="M2XH14"/>